<dbReference type="Pfam" id="PF20173">
    <property type="entry name" value="ZnF_RZ-type"/>
    <property type="match status" value="1"/>
</dbReference>
<keyword evidence="7" id="KW-0391">Immunity</keyword>
<dbReference type="Gene3D" id="3.40.50.300">
    <property type="entry name" value="P-loop containing nucleotide triphosphate hydrolases"/>
    <property type="match status" value="3"/>
</dbReference>
<keyword evidence="5" id="KW-0863">Zinc-finger</keyword>
<dbReference type="InterPro" id="IPR047187">
    <property type="entry name" value="SF1_C_Upf1"/>
</dbReference>
<evidence type="ECO:0000256" key="7">
    <source>
        <dbReference type="ARBA" id="ARBA00022859"/>
    </source>
</evidence>
<evidence type="ECO:0000313" key="11">
    <source>
        <dbReference type="Proteomes" id="UP001353858"/>
    </source>
</evidence>
<dbReference type="GO" id="GO:0004386">
    <property type="term" value="F:helicase activity"/>
    <property type="evidence" value="ECO:0007669"/>
    <property type="project" value="InterPro"/>
</dbReference>
<dbReference type="PANTHER" id="PTHR10887:SF341">
    <property type="entry name" value="NFX1-TYPE ZINC FINGER-CONTAINING PROTEIN 1"/>
    <property type="match status" value="1"/>
</dbReference>
<dbReference type="EMBL" id="JARPUR010000007">
    <property type="protein sequence ID" value="KAK4872846.1"/>
    <property type="molecule type" value="Genomic_DNA"/>
</dbReference>
<dbReference type="InterPro" id="IPR003593">
    <property type="entry name" value="AAA+_ATPase"/>
</dbReference>
<dbReference type="SMART" id="SM00438">
    <property type="entry name" value="ZnF_NFX"/>
    <property type="match status" value="6"/>
</dbReference>
<dbReference type="InterPro" id="IPR046439">
    <property type="entry name" value="ZF_RZ_dom"/>
</dbReference>
<protein>
    <recommendedName>
        <fullName evidence="9">RZ-type domain-containing protein</fullName>
    </recommendedName>
</protein>
<dbReference type="InterPro" id="IPR057373">
    <property type="entry name" value="ZNFX1"/>
</dbReference>
<comment type="caution">
    <text evidence="10">The sequence shown here is derived from an EMBL/GenBank/DDBJ whole genome shotgun (WGS) entry which is preliminary data.</text>
</comment>
<reference evidence="11" key="1">
    <citation type="submission" date="2023-01" db="EMBL/GenBank/DDBJ databases">
        <title>Key to firefly adult light organ development and bioluminescence: homeobox transcription factors regulate luciferase expression and transportation to peroxisome.</title>
        <authorList>
            <person name="Fu X."/>
        </authorList>
    </citation>
    <scope>NUCLEOTIDE SEQUENCE [LARGE SCALE GENOMIC DNA]</scope>
</reference>
<keyword evidence="3" id="KW-0479">Metal-binding</keyword>
<dbReference type="GO" id="GO:0031048">
    <property type="term" value="P:regulatory ncRNA-mediated heterochromatin formation"/>
    <property type="evidence" value="ECO:0007669"/>
    <property type="project" value="TreeGrafter"/>
</dbReference>
<dbReference type="SUPFAM" id="SSF52540">
    <property type="entry name" value="P-loop containing nucleoside triphosphate hydrolases"/>
    <property type="match status" value="1"/>
</dbReference>
<dbReference type="PANTHER" id="PTHR10887">
    <property type="entry name" value="DNA2/NAM7 HELICASE FAMILY"/>
    <property type="match status" value="1"/>
</dbReference>
<keyword evidence="6" id="KW-0862">Zinc</keyword>
<sequence>MFNQRRQQSSSSRQGTNASSDRSVQRKSNHDKSRRKHPQHNSRNNERGRWSNDIASSFKMLEKLSEKEPIAIVLEITGQENGFRQLLDSELSDDRIVLIVKVLAQVCLSETVTSKATIMIMASKDAFHSSLQRFVFSLIVQTLEDRNRSSYFWKDPKAFFSNSAVVFRTLIDSVPSRACEVLPKTLKAFTVTFASIQGAVIDEEILNAFDTLKNMLELCKLEKPKKVEESKSKNEVYDDSNVEPPDDFRKLNIYPTKNDVLLRAGYLRKNLIDKGYNGVAHYLDVQFRLLKEDFVGPLRNGIAEYMRYTGPPKEVIKVSDVRVYTNVRFVSFQSAGNRFGVLVQFQPKHKNLQHKINLSKRFMFGSLLCFTTDNFQSLLFGKVMERNMELLEQNHVIVGFEVNVDNNLLNQTFVMVECSVYFEPYYHVLKALQNMDEAQFPMKKYLIDLNADIDVISYLQPTSMYTVEDHLVQVNDPNAWPGVRNLGLDQTQYDAFRSALTKELVVIQGPPGTGKTYLGLKIAKTLIQNETHWYNSNPILVVCYTNHALDQFLEGLRETTNKIVRIGGQSKNKNIEEFTLKEKRRLFRRTQMNYRPLNAVEDKLYTCLNHVNYYNGILKAIESNSVLINFREFSVIDDDITSSWFFKASDEQMIAWLLTGRTKKERDFEQNKVKIRELEDSIQKEPESDLHDEFDEILYNQTRDAREIDIDFDIRIQESTKHVLTSVQDIKLLINTINNELKSSTTPKGQVRYKKLELYKKRGRLLKDLQYLEVQLQKYENIQVKNKPRSCNLMNPHNMPGNDRWHLYLYWLNLYQQHVRKQLMQLHNYYKTIEEQYNEIRDIFDLQIMKEMSVVGMTTTGAARLQTLIRNLKSPIVIVEEAAEVLESHVVVSLTSHCKHLILIGDHQQLRPSTSNYYIERHFNLGISLFERMVRNNMHCHVLGVQHRMRPEFANLIVPAIYPKLENHASVYDFPSIVGIAKNLYFIDHTFREEESSDSSKFNMHEAKFLIALARYLIQNGYKSEDITIIGAYSAQMFALWKEQRKCPELLQGVRITVLDNYQGEESKIILLSLVRNNNEGKIGFLKIENRVCVALSRAKEGFYIMGNMNLLCKESGLWVKIRTVLESQDSLGTSLLLRCQIHPEHETSITLPGDFSNVAEGGCNKACGMQLACGHVCTMLCHVLDRVHEKFKCKVKCTKILCENNHTCPGLCYEQCQPCGVPMLKILPCGHEHYLPCHLNINDFKCPTPVKTTLECGHEDPNKPCHYPIDSYNCPFPCDTRVEPCGHACLRLCHIKSDPDHLKYECRKPCERPRLGCSTEKHKCSQQCYEECIPCDIAVRKKRSCTHTVMVPCSKNPDEIECHQKCKRLLPCGHACKKKCREPCGECNVQVLKKITECGHETKTGCSETPSRRRCYQKCASLLPCGHVCKNVCNQPCATSCKELVDHTNQTACGHTFKIECHMLQKEYTSKSYDLLKFCRSPCGATLSCSHTCSGSCGECAQGRIHKACTEKCGAVLVCGHPCPINCRDGCRPCETKCTYKCRHSKCKKKCGEPCTKCTERCTRKCLHVECMALCGDVCTVPPCDKPCLMKLSCGHFCVGFCGDPCPRLCRECDREELTEIFFGDEDEETARFVMLDECQHVFESTGMEKWLQGSEEDQTKIAPKRCPRCKTVLTSTQRYSDHIKKALLDLFVVKEKYFGSRVDNERRRSELLNKILTLKENQILMRGTHFVKVLETFENSIAPVINGRRQSFNLMLYMVYSAKLRIVENIVAVYKKGNLKTNSLIGQINFFFSSLLKNEKKLSKQEATDLQKELERFFLVVQLRKISESVYFSQLSSKPEFLDVFKDISTDLFSIKIFTDDSKKKVENKLDYLSETFNVEVSKIEFKLTINAMGMSKGHWFKCPNGHIYAIGECGGAMQTGRCADCGEAIGGTSHTLVPTNRHAGEVDESAHAAYSEEANNLFNYEEFRNF</sequence>
<feature type="compositionally biased region" description="Low complexity" evidence="8">
    <location>
        <begin position="1"/>
        <end position="14"/>
    </location>
</feature>
<evidence type="ECO:0000256" key="6">
    <source>
        <dbReference type="ARBA" id="ARBA00022833"/>
    </source>
</evidence>
<accession>A0AAN7P078</accession>
<feature type="domain" description="RZ-type" evidence="9">
    <location>
        <begin position="1875"/>
        <end position="1955"/>
    </location>
</feature>
<dbReference type="InterPro" id="IPR041677">
    <property type="entry name" value="DNA2/NAM7_AAA_11"/>
</dbReference>
<comment type="subcellular location">
    <subcellularLocation>
        <location evidence="1">Cytoplasm</location>
    </subcellularLocation>
</comment>
<dbReference type="GO" id="GO:0002376">
    <property type="term" value="P:immune system process"/>
    <property type="evidence" value="ECO:0007669"/>
    <property type="project" value="UniProtKB-KW"/>
</dbReference>
<evidence type="ECO:0000313" key="10">
    <source>
        <dbReference type="EMBL" id="KAK4872846.1"/>
    </source>
</evidence>
<dbReference type="InterPro" id="IPR027417">
    <property type="entry name" value="P-loop_NTPase"/>
</dbReference>
<organism evidence="10 11">
    <name type="scientific">Aquatica leii</name>
    <dbReference type="NCBI Taxonomy" id="1421715"/>
    <lineage>
        <taxon>Eukaryota</taxon>
        <taxon>Metazoa</taxon>
        <taxon>Ecdysozoa</taxon>
        <taxon>Arthropoda</taxon>
        <taxon>Hexapoda</taxon>
        <taxon>Insecta</taxon>
        <taxon>Pterygota</taxon>
        <taxon>Neoptera</taxon>
        <taxon>Endopterygota</taxon>
        <taxon>Coleoptera</taxon>
        <taxon>Polyphaga</taxon>
        <taxon>Elateriformia</taxon>
        <taxon>Elateroidea</taxon>
        <taxon>Lampyridae</taxon>
        <taxon>Luciolinae</taxon>
        <taxon>Aquatica</taxon>
    </lineage>
</organism>
<name>A0AAN7P078_9COLE</name>
<keyword evidence="4" id="KW-0677">Repeat</keyword>
<dbReference type="Pfam" id="PF13087">
    <property type="entry name" value="AAA_12"/>
    <property type="match status" value="1"/>
</dbReference>
<dbReference type="Pfam" id="PF25396">
    <property type="entry name" value="ZNFX1"/>
    <property type="match status" value="1"/>
</dbReference>
<dbReference type="FunFam" id="3.40.50.300:FF:000742">
    <property type="entry name" value="NFX1-type zinc finger-containing protein 1"/>
    <property type="match status" value="1"/>
</dbReference>
<dbReference type="PROSITE" id="PS51981">
    <property type="entry name" value="ZF_RZ"/>
    <property type="match status" value="1"/>
</dbReference>
<dbReference type="InterPro" id="IPR000967">
    <property type="entry name" value="Znf_NFX1"/>
</dbReference>
<feature type="region of interest" description="Disordered" evidence="8">
    <location>
        <begin position="1"/>
        <end position="49"/>
    </location>
</feature>
<evidence type="ECO:0000256" key="8">
    <source>
        <dbReference type="SAM" id="MobiDB-lite"/>
    </source>
</evidence>
<dbReference type="GO" id="GO:0031380">
    <property type="term" value="C:nuclear RNA-directed RNA polymerase complex"/>
    <property type="evidence" value="ECO:0007669"/>
    <property type="project" value="TreeGrafter"/>
</dbReference>
<evidence type="ECO:0000259" key="9">
    <source>
        <dbReference type="PROSITE" id="PS51981"/>
    </source>
</evidence>
<dbReference type="GO" id="GO:0005737">
    <property type="term" value="C:cytoplasm"/>
    <property type="evidence" value="ECO:0007669"/>
    <property type="project" value="UniProtKB-SubCell"/>
</dbReference>
<dbReference type="GO" id="GO:0008270">
    <property type="term" value="F:zinc ion binding"/>
    <property type="evidence" value="ECO:0007669"/>
    <property type="project" value="UniProtKB-KW"/>
</dbReference>
<dbReference type="Pfam" id="PF13086">
    <property type="entry name" value="AAA_11"/>
    <property type="match status" value="1"/>
</dbReference>
<dbReference type="InterPro" id="IPR041679">
    <property type="entry name" value="DNA2/NAM7-like_C"/>
</dbReference>
<dbReference type="Proteomes" id="UP001353858">
    <property type="component" value="Unassembled WGS sequence"/>
</dbReference>
<evidence type="ECO:0000256" key="4">
    <source>
        <dbReference type="ARBA" id="ARBA00022737"/>
    </source>
</evidence>
<evidence type="ECO:0000256" key="1">
    <source>
        <dbReference type="ARBA" id="ARBA00004496"/>
    </source>
</evidence>
<dbReference type="CDD" id="cd18808">
    <property type="entry name" value="SF1_C_Upf1"/>
    <property type="match status" value="1"/>
</dbReference>
<keyword evidence="11" id="KW-1185">Reference proteome</keyword>
<feature type="compositionally biased region" description="Basic residues" evidence="8">
    <location>
        <begin position="25"/>
        <end position="40"/>
    </location>
</feature>
<evidence type="ECO:0000256" key="5">
    <source>
        <dbReference type="ARBA" id="ARBA00022771"/>
    </source>
</evidence>
<evidence type="ECO:0000256" key="3">
    <source>
        <dbReference type="ARBA" id="ARBA00022723"/>
    </source>
</evidence>
<keyword evidence="2" id="KW-0963">Cytoplasm</keyword>
<dbReference type="CDD" id="cd06008">
    <property type="entry name" value="NF-X1-zinc-finger"/>
    <property type="match status" value="1"/>
</dbReference>
<gene>
    <name evidence="10" type="ORF">RN001_014875</name>
</gene>
<evidence type="ECO:0000256" key="2">
    <source>
        <dbReference type="ARBA" id="ARBA00022490"/>
    </source>
</evidence>
<dbReference type="InterPro" id="IPR045055">
    <property type="entry name" value="DNA2/NAM7-like"/>
</dbReference>
<dbReference type="SMART" id="SM00382">
    <property type="entry name" value="AAA"/>
    <property type="match status" value="1"/>
</dbReference>
<proteinExistence type="predicted"/>